<evidence type="ECO:0000259" key="8">
    <source>
        <dbReference type="PROSITE" id="PS50928"/>
    </source>
</evidence>
<feature type="transmembrane region" description="Helical" evidence="7">
    <location>
        <begin position="284"/>
        <end position="306"/>
    </location>
</feature>
<dbReference type="InterPro" id="IPR050366">
    <property type="entry name" value="BP-dependent_transpt_permease"/>
</dbReference>
<evidence type="ECO:0000256" key="4">
    <source>
        <dbReference type="ARBA" id="ARBA00022692"/>
    </source>
</evidence>
<keyword evidence="2 7" id="KW-0813">Transport</keyword>
<keyword evidence="3" id="KW-1003">Cell membrane</keyword>
<dbReference type="CDD" id="cd06261">
    <property type="entry name" value="TM_PBP2"/>
    <property type="match status" value="1"/>
</dbReference>
<evidence type="ECO:0000256" key="7">
    <source>
        <dbReference type="RuleBase" id="RU363032"/>
    </source>
</evidence>
<evidence type="ECO:0000256" key="6">
    <source>
        <dbReference type="ARBA" id="ARBA00023136"/>
    </source>
</evidence>
<feature type="transmembrane region" description="Helical" evidence="7">
    <location>
        <begin position="178"/>
        <end position="200"/>
    </location>
</feature>
<name>A0A7C2WQB8_9BACT</name>
<dbReference type="SUPFAM" id="SSF161098">
    <property type="entry name" value="MetI-like"/>
    <property type="match status" value="1"/>
</dbReference>
<reference evidence="9" key="1">
    <citation type="journal article" date="2020" name="mSystems">
        <title>Genome- and Community-Level Interaction Insights into Carbon Utilization and Element Cycling Functions of Hydrothermarchaeota in Hydrothermal Sediment.</title>
        <authorList>
            <person name="Zhou Z."/>
            <person name="Liu Y."/>
            <person name="Xu W."/>
            <person name="Pan J."/>
            <person name="Luo Z.H."/>
            <person name="Li M."/>
        </authorList>
    </citation>
    <scope>NUCLEOTIDE SEQUENCE [LARGE SCALE GENOMIC DNA]</scope>
    <source>
        <strain evidence="9">SpSt-192</strain>
    </source>
</reference>
<evidence type="ECO:0000256" key="3">
    <source>
        <dbReference type="ARBA" id="ARBA00022475"/>
    </source>
</evidence>
<comment type="similarity">
    <text evidence="7">Belongs to the binding-protein-dependent transport system permease family.</text>
</comment>
<keyword evidence="4 7" id="KW-0812">Transmembrane</keyword>
<dbReference type="PANTHER" id="PTHR43386:SF23">
    <property type="entry name" value="ABC TRANSPORTER"/>
    <property type="match status" value="1"/>
</dbReference>
<keyword evidence="6 7" id="KW-0472">Membrane</keyword>
<dbReference type="GO" id="GO:0005886">
    <property type="term" value="C:plasma membrane"/>
    <property type="evidence" value="ECO:0007669"/>
    <property type="project" value="UniProtKB-SubCell"/>
</dbReference>
<feature type="transmembrane region" description="Helical" evidence="7">
    <location>
        <begin position="238"/>
        <end position="264"/>
    </location>
</feature>
<evidence type="ECO:0000313" key="9">
    <source>
        <dbReference type="EMBL" id="HEX70417.1"/>
    </source>
</evidence>
<dbReference type="InterPro" id="IPR035906">
    <property type="entry name" value="MetI-like_sf"/>
</dbReference>
<proteinExistence type="inferred from homology"/>
<feature type="transmembrane region" description="Helical" evidence="7">
    <location>
        <begin position="109"/>
        <end position="134"/>
    </location>
</feature>
<dbReference type="AlphaFoldDB" id="A0A7C2WQB8"/>
<dbReference type="Gene3D" id="1.10.3720.10">
    <property type="entry name" value="MetI-like"/>
    <property type="match status" value="1"/>
</dbReference>
<dbReference type="PROSITE" id="PS50928">
    <property type="entry name" value="ABC_TM1"/>
    <property type="match status" value="1"/>
</dbReference>
<accession>A0A7C2WQB8</accession>
<feature type="transmembrane region" description="Helical" evidence="7">
    <location>
        <begin position="146"/>
        <end position="166"/>
    </location>
</feature>
<sequence length="321" mass="34958">MSEATGRRVQPAAAPAISVEALAGLRTKKPRSLWSDAWRQFRHHRLAMAGSVVLIIIALATLIGPFLWPIKWNQFDMAQSMLPPSLDHPFGTTDLGHDIFARILWGGRISIAVGVVAMLVAITLGTLIGAVAGYFGGFLDSALMRLTDLFISLPSLPLLLLVTYLFRDRMSATFGVELGMFILIVVVIGGLNWMPVARLVRASFLSIKEKEFIEAAHAIGVGTGAIIFKHILPNTLSPVIVAATLGVAQAIITESSLSFLGLGFPPDIPTWGRMLFDAKDWMSFAPWMVLFPGLAIFLTVLSINYVGDGLRDALDPRRMYT</sequence>
<dbReference type="Pfam" id="PF12911">
    <property type="entry name" value="OppC_N"/>
    <property type="match status" value="1"/>
</dbReference>
<dbReference type="Pfam" id="PF00528">
    <property type="entry name" value="BPD_transp_1"/>
    <property type="match status" value="1"/>
</dbReference>
<protein>
    <submittedName>
        <fullName evidence="9">ABC transporter permease</fullName>
    </submittedName>
</protein>
<evidence type="ECO:0000256" key="1">
    <source>
        <dbReference type="ARBA" id="ARBA00004651"/>
    </source>
</evidence>
<dbReference type="InterPro" id="IPR025966">
    <property type="entry name" value="OppC_N"/>
</dbReference>
<evidence type="ECO:0000256" key="2">
    <source>
        <dbReference type="ARBA" id="ARBA00022448"/>
    </source>
</evidence>
<dbReference type="PANTHER" id="PTHR43386">
    <property type="entry name" value="OLIGOPEPTIDE TRANSPORT SYSTEM PERMEASE PROTEIN APPC"/>
    <property type="match status" value="1"/>
</dbReference>
<comment type="subcellular location">
    <subcellularLocation>
        <location evidence="1 7">Cell membrane</location>
        <topology evidence="1 7">Multi-pass membrane protein</topology>
    </subcellularLocation>
</comment>
<dbReference type="EMBL" id="DSID01000323">
    <property type="protein sequence ID" value="HEX70417.1"/>
    <property type="molecule type" value="Genomic_DNA"/>
</dbReference>
<dbReference type="GO" id="GO:0055085">
    <property type="term" value="P:transmembrane transport"/>
    <property type="evidence" value="ECO:0007669"/>
    <property type="project" value="InterPro"/>
</dbReference>
<organism evidence="9">
    <name type="scientific">Thermorudis sp</name>
    <dbReference type="NCBI Taxonomy" id="1969470"/>
    <lineage>
        <taxon>Bacteria</taxon>
        <taxon>Pseudomonadati</taxon>
        <taxon>Thermomicrobiota</taxon>
        <taxon>Thermomicrobia</taxon>
        <taxon>Thermomicrobia incertae sedis</taxon>
        <taxon>Thermorudis</taxon>
    </lineage>
</organism>
<dbReference type="InterPro" id="IPR000515">
    <property type="entry name" value="MetI-like"/>
</dbReference>
<comment type="caution">
    <text evidence="9">The sequence shown here is derived from an EMBL/GenBank/DDBJ whole genome shotgun (WGS) entry which is preliminary data.</text>
</comment>
<feature type="transmembrane region" description="Helical" evidence="7">
    <location>
        <begin position="46"/>
        <end position="68"/>
    </location>
</feature>
<keyword evidence="5 7" id="KW-1133">Transmembrane helix</keyword>
<evidence type="ECO:0000256" key="5">
    <source>
        <dbReference type="ARBA" id="ARBA00022989"/>
    </source>
</evidence>
<feature type="domain" description="ABC transmembrane type-1" evidence="8">
    <location>
        <begin position="107"/>
        <end position="307"/>
    </location>
</feature>
<gene>
    <name evidence="9" type="ORF">ENP13_04145</name>
</gene>